<dbReference type="STRING" id="1165861.A0A0L0UX71"/>
<dbReference type="InterPro" id="IPR013762">
    <property type="entry name" value="Integrase-like_cat_sf"/>
</dbReference>
<dbReference type="EMBL" id="AJIL01000209">
    <property type="protein sequence ID" value="KNE91344.1"/>
    <property type="molecule type" value="Genomic_DNA"/>
</dbReference>
<organism evidence="3 4">
    <name type="scientific">Puccinia striiformis f. sp. tritici PST-78</name>
    <dbReference type="NCBI Taxonomy" id="1165861"/>
    <lineage>
        <taxon>Eukaryota</taxon>
        <taxon>Fungi</taxon>
        <taxon>Dikarya</taxon>
        <taxon>Basidiomycota</taxon>
        <taxon>Pucciniomycotina</taxon>
        <taxon>Pucciniomycetes</taxon>
        <taxon>Pucciniales</taxon>
        <taxon>Pucciniaceae</taxon>
        <taxon>Puccinia</taxon>
    </lineage>
</organism>
<evidence type="ECO:0008006" key="5">
    <source>
        <dbReference type="Google" id="ProtNLM"/>
    </source>
</evidence>
<dbReference type="InterPro" id="IPR011010">
    <property type="entry name" value="DNA_brk_join_enz"/>
</dbReference>
<evidence type="ECO:0000313" key="3">
    <source>
        <dbReference type="EMBL" id="KNE91344.1"/>
    </source>
</evidence>
<dbReference type="PANTHER" id="PTHR34605">
    <property type="entry name" value="PHAGE_INTEGRASE DOMAIN-CONTAINING PROTEIN"/>
    <property type="match status" value="1"/>
</dbReference>
<evidence type="ECO:0000256" key="1">
    <source>
        <dbReference type="ARBA" id="ARBA00023125"/>
    </source>
</evidence>
<evidence type="ECO:0000256" key="2">
    <source>
        <dbReference type="ARBA" id="ARBA00023172"/>
    </source>
</evidence>
<accession>A0A0L0UX71</accession>
<dbReference type="PANTHER" id="PTHR34605:SF3">
    <property type="entry name" value="P CELL-TYPE AGGLUTINATION PROTEIN MAP4-LIKE-RELATED"/>
    <property type="match status" value="1"/>
</dbReference>
<dbReference type="OrthoDB" id="3254696at2759"/>
<name>A0A0L0UX71_9BASI</name>
<keyword evidence="2" id="KW-0233">DNA recombination</keyword>
<dbReference type="SUPFAM" id="SSF56349">
    <property type="entry name" value="DNA breaking-rejoining enzymes"/>
    <property type="match status" value="1"/>
</dbReference>
<reference evidence="4" key="1">
    <citation type="submission" date="2014-03" db="EMBL/GenBank/DDBJ databases">
        <title>The Genome Sequence of Puccinia striiformis f. sp. tritici PST-78.</title>
        <authorList>
            <consortium name="The Broad Institute Genome Sequencing Platform"/>
            <person name="Cuomo C."/>
            <person name="Hulbert S."/>
            <person name="Chen X."/>
            <person name="Walker B."/>
            <person name="Young S.K."/>
            <person name="Zeng Q."/>
            <person name="Gargeya S."/>
            <person name="Fitzgerald M."/>
            <person name="Haas B."/>
            <person name="Abouelleil A."/>
            <person name="Alvarado L."/>
            <person name="Arachchi H.M."/>
            <person name="Berlin A.M."/>
            <person name="Chapman S.B."/>
            <person name="Goldberg J."/>
            <person name="Griggs A."/>
            <person name="Gujja S."/>
            <person name="Hansen M."/>
            <person name="Howarth C."/>
            <person name="Imamovic A."/>
            <person name="Larimer J."/>
            <person name="McCowan C."/>
            <person name="Montmayeur A."/>
            <person name="Murphy C."/>
            <person name="Neiman D."/>
            <person name="Pearson M."/>
            <person name="Priest M."/>
            <person name="Roberts A."/>
            <person name="Saif S."/>
            <person name="Shea T."/>
            <person name="Sisk P."/>
            <person name="Sykes S."/>
            <person name="Wortman J."/>
            <person name="Nusbaum C."/>
            <person name="Birren B."/>
        </authorList>
    </citation>
    <scope>NUCLEOTIDE SEQUENCE [LARGE SCALE GENOMIC DNA]</scope>
    <source>
        <strain evidence="4">race PST-78</strain>
    </source>
</reference>
<dbReference type="InterPro" id="IPR010998">
    <property type="entry name" value="Integrase_recombinase_N"/>
</dbReference>
<comment type="caution">
    <text evidence="3">The sequence shown here is derived from an EMBL/GenBank/DDBJ whole genome shotgun (WGS) entry which is preliminary data.</text>
</comment>
<evidence type="ECO:0000313" key="4">
    <source>
        <dbReference type="Proteomes" id="UP000054564"/>
    </source>
</evidence>
<dbReference type="Gene3D" id="1.10.443.10">
    <property type="entry name" value="Intergrase catalytic core"/>
    <property type="match status" value="1"/>
</dbReference>
<proteinExistence type="predicted"/>
<protein>
    <recommendedName>
        <fullName evidence="5">Tyr recombinase domain-containing protein</fullName>
    </recommendedName>
</protein>
<dbReference type="AlphaFoldDB" id="A0A0L0UX71"/>
<dbReference type="InterPro" id="IPR052925">
    <property type="entry name" value="Phage_Integrase-like_Recomb"/>
</dbReference>
<dbReference type="SUPFAM" id="SSF47823">
    <property type="entry name" value="lambda integrase-like, N-terminal domain"/>
    <property type="match status" value="1"/>
</dbReference>
<dbReference type="GO" id="GO:0006310">
    <property type="term" value="P:DNA recombination"/>
    <property type="evidence" value="ECO:0007669"/>
    <property type="project" value="UniProtKB-KW"/>
</dbReference>
<keyword evidence="1" id="KW-0238">DNA-binding</keyword>
<gene>
    <name evidence="3" type="ORF">PSTG_15273</name>
</gene>
<keyword evidence="4" id="KW-1185">Reference proteome</keyword>
<dbReference type="GO" id="GO:0015074">
    <property type="term" value="P:DNA integration"/>
    <property type="evidence" value="ECO:0007669"/>
    <property type="project" value="InterPro"/>
</dbReference>
<sequence>MADNFYSSIQDFTSSGKVLRTPSAVDLGVLRGWEKSTLKGHNSAVRKFLVYTRHVKKSKFALPASPEDIYGFCAWAGRSQDGDGDHKISSGTLAKYVGSLKSWHMYHDEPFPEISDKKIALMVKGAAKEDAKRPKGRSKPAVMIRDLIKLVAELAEGPEEHIAIMDLVIVAFWGMARLGELNGETATLTLRNAKTAAPGELQYIHVRRLNHMLCPVLALRRRCATKPSESALFSFQTASATNNLTRYSVTSTIGRVWTSIGRPELSGHSFRVGGALLRNALGISISNICVLERWKSKSYLLYLRPYNLSQTTEAVKLLKALKDAWNETL</sequence>
<dbReference type="Proteomes" id="UP000054564">
    <property type="component" value="Unassembled WGS sequence"/>
</dbReference>
<dbReference type="Gene3D" id="1.10.150.130">
    <property type="match status" value="1"/>
</dbReference>
<dbReference type="GO" id="GO:0003677">
    <property type="term" value="F:DNA binding"/>
    <property type="evidence" value="ECO:0007669"/>
    <property type="project" value="UniProtKB-KW"/>
</dbReference>